<dbReference type="GO" id="GO:0015067">
    <property type="term" value="F:amidinotransferase activity"/>
    <property type="evidence" value="ECO:0007669"/>
    <property type="project" value="InterPro"/>
</dbReference>
<evidence type="ECO:0000313" key="4">
    <source>
        <dbReference type="EMBL" id="AZP19839.1"/>
    </source>
</evidence>
<reference evidence="4 5" key="1">
    <citation type="submission" date="2018-12" db="EMBL/GenBank/DDBJ databases">
        <authorList>
            <person name="Li K."/>
        </authorList>
    </citation>
    <scope>NUCLEOTIDE SEQUENCE [LARGE SCALE GENOMIC DNA]</scope>
    <source>
        <strain evidence="5">CR22</strain>
    </source>
</reference>
<dbReference type="PANTHER" id="PTHR10488:SF1">
    <property type="entry name" value="GLYCINE AMIDINOTRANSFERASE, MITOCHONDRIAL"/>
    <property type="match status" value="1"/>
</dbReference>
<feature type="active site" description="Amidino-cysteine intermediate" evidence="3">
    <location>
        <position position="328"/>
    </location>
</feature>
<sequence>MSSVRSFNDFGQLEEIVIGSAEHFHIPDADASLRHFFGLPEDHTGDQVTEADLARIIDETQEDLQALADTLTSFGVTVRRPAPAVHGSPLTVADWTTTANHSLMPRDCLLVVGENIIEAPMPVRARYTETFPFRGLLSEYFASGANWLAAPRPRLADATYAYEGDTPVLAEIEPLFDAANLLRAGSDLFFNVSNTGNRTGAAWLRRVLGSEFTVHEISICDDHVGTTLHILRPGVLLANAGRLTPETIPAPLRNWKIIWFDEPEDDGYGLTWPRASTWIGMNILSVNEETVIVPARQTELARQLEKEGFTAVPVPYRHGRTFGGGFHCCSLDVRRQGSLESYV</sequence>
<dbReference type="KEGG" id="saqu:EJC51_29480"/>
<protein>
    <submittedName>
        <fullName evidence="4">Inosamine-phosphate amidinotransferase 1</fullName>
    </submittedName>
</protein>
<dbReference type="AlphaFoldDB" id="A0A3Q9C5M8"/>
<dbReference type="InterPro" id="IPR033195">
    <property type="entry name" value="AmidinoTrfase"/>
</dbReference>
<gene>
    <name evidence="4" type="ORF">EJC51_29480</name>
</gene>
<keyword evidence="5" id="KW-1185">Reference proteome</keyword>
<dbReference type="PANTHER" id="PTHR10488">
    <property type="entry name" value="GLYCINE AMIDINOTRANSFERASE, MITOCHONDRIAL"/>
    <property type="match status" value="1"/>
</dbReference>
<name>A0A3Q9C5M8_9ACTN</name>
<dbReference type="Proteomes" id="UP000280197">
    <property type="component" value="Chromosome"/>
</dbReference>
<dbReference type="EMBL" id="CP034463">
    <property type="protein sequence ID" value="AZP19839.1"/>
    <property type="molecule type" value="Genomic_DNA"/>
</dbReference>
<evidence type="ECO:0000256" key="2">
    <source>
        <dbReference type="ARBA" id="ARBA00022679"/>
    </source>
</evidence>
<accession>A0A3Q9C5M8</accession>
<dbReference type="Gene3D" id="3.75.10.10">
    <property type="entry name" value="L-arginine/glycine Amidinotransferase, Chain A"/>
    <property type="match status" value="1"/>
</dbReference>
<dbReference type="RefSeq" id="WP_126273832.1">
    <property type="nucleotide sequence ID" value="NZ_CP034463.1"/>
</dbReference>
<evidence type="ECO:0000256" key="1">
    <source>
        <dbReference type="ARBA" id="ARBA00006943"/>
    </source>
</evidence>
<feature type="active site" evidence="3">
    <location>
        <position position="177"/>
    </location>
</feature>
<dbReference type="SUPFAM" id="SSF55909">
    <property type="entry name" value="Pentein"/>
    <property type="match status" value="1"/>
</dbReference>
<organism evidence="4 5">
    <name type="scientific">Streptomyces aquilus</name>
    <dbReference type="NCBI Taxonomy" id="2548456"/>
    <lineage>
        <taxon>Bacteria</taxon>
        <taxon>Bacillati</taxon>
        <taxon>Actinomycetota</taxon>
        <taxon>Actinomycetes</taxon>
        <taxon>Kitasatosporales</taxon>
        <taxon>Streptomycetaceae</taxon>
        <taxon>Streptomyces</taxon>
    </lineage>
</organism>
<keyword evidence="2 4" id="KW-0808">Transferase</keyword>
<comment type="similarity">
    <text evidence="1">Belongs to the amidinotransferase family.</text>
</comment>
<evidence type="ECO:0000313" key="5">
    <source>
        <dbReference type="Proteomes" id="UP000280197"/>
    </source>
</evidence>
<feature type="active site" evidence="3">
    <location>
        <position position="223"/>
    </location>
</feature>
<proteinExistence type="inferred from homology"/>
<evidence type="ECO:0000256" key="3">
    <source>
        <dbReference type="PIRSR" id="PIRSR633195-1"/>
    </source>
</evidence>